<comment type="caution">
    <text evidence="1">The sequence shown here is derived from an EMBL/GenBank/DDBJ whole genome shotgun (WGS) entry which is preliminary data.</text>
</comment>
<proteinExistence type="predicted"/>
<organism evidence="1 2">
    <name type="scientific">Couchioplanes caeruleus subsp. caeruleus</name>
    <dbReference type="NCBI Taxonomy" id="56427"/>
    <lineage>
        <taxon>Bacteria</taxon>
        <taxon>Bacillati</taxon>
        <taxon>Actinomycetota</taxon>
        <taxon>Actinomycetes</taxon>
        <taxon>Micromonosporales</taxon>
        <taxon>Micromonosporaceae</taxon>
        <taxon>Couchioplanes</taxon>
    </lineage>
</organism>
<evidence type="ECO:0000313" key="1">
    <source>
        <dbReference type="EMBL" id="OJF12773.1"/>
    </source>
</evidence>
<sequence length="61" mass="6540">MEGIDVRQGDDAHTLILVAASVHVMLIRLRYDGGFLACSFARSASFRGPEAARQPAAATHD</sequence>
<reference evidence="1 2" key="1">
    <citation type="submission" date="2016-09" db="EMBL/GenBank/DDBJ databases">
        <title>Couchioplanes caeruleus draft genome sequence.</title>
        <authorList>
            <person name="Sheehan J."/>
            <person name="Caffrey P."/>
        </authorList>
    </citation>
    <scope>NUCLEOTIDE SEQUENCE [LARGE SCALE GENOMIC DNA]</scope>
    <source>
        <strain evidence="1 2">DSM 43634</strain>
    </source>
</reference>
<accession>A0A1K0FIV9</accession>
<keyword evidence="2" id="KW-1185">Reference proteome</keyword>
<dbReference type="AlphaFoldDB" id="A0A1K0FIV9"/>
<name>A0A1K0FIV9_9ACTN</name>
<dbReference type="Proteomes" id="UP000182486">
    <property type="component" value="Unassembled WGS sequence"/>
</dbReference>
<evidence type="ECO:0000313" key="2">
    <source>
        <dbReference type="Proteomes" id="UP000182486"/>
    </source>
</evidence>
<dbReference type="RefSeq" id="WP_143162770.1">
    <property type="nucleotide sequence ID" value="NZ_MEIA01000197.1"/>
</dbReference>
<protein>
    <submittedName>
        <fullName evidence="1">Uncharacterized protein</fullName>
    </submittedName>
</protein>
<gene>
    <name evidence="1" type="ORF">BG844_18770</name>
</gene>
<dbReference type="EMBL" id="MEIA01000197">
    <property type="protein sequence ID" value="OJF12773.1"/>
    <property type="molecule type" value="Genomic_DNA"/>
</dbReference>